<dbReference type="InterPro" id="IPR003736">
    <property type="entry name" value="PAAI_dom"/>
</dbReference>
<accession>A0ABX7JQU0</accession>
<dbReference type="PANTHER" id="PTHR21660:SF1">
    <property type="entry name" value="ACYL-COENZYME A THIOESTERASE 13"/>
    <property type="match status" value="1"/>
</dbReference>
<evidence type="ECO:0000256" key="1">
    <source>
        <dbReference type="ARBA" id="ARBA00008324"/>
    </source>
</evidence>
<dbReference type="Gene3D" id="3.10.129.10">
    <property type="entry name" value="Hotdog Thioesterase"/>
    <property type="match status" value="1"/>
</dbReference>
<protein>
    <submittedName>
        <fullName evidence="4">PaaI family thioesterase</fullName>
    </submittedName>
</protein>
<gene>
    <name evidence="4" type="ORF">JWJ88_18900</name>
</gene>
<dbReference type="PANTHER" id="PTHR21660">
    <property type="entry name" value="THIOESTERASE SUPERFAMILY MEMBER-RELATED"/>
    <property type="match status" value="1"/>
</dbReference>
<name>A0ABX7JQU0_9RHOB</name>
<dbReference type="Proteomes" id="UP000663629">
    <property type="component" value="Chromosome 2"/>
</dbReference>
<keyword evidence="2" id="KW-0378">Hydrolase</keyword>
<sequence length="147" mass="15916">MSRTPSDDPQIRRENEEPSGYRELLGYRLSEWREGYAAIELDVMACHLNRAGVLHGGALASLIDNACGYAATWAPVDAASRQCVTLSLTVSFAGQVSANRIRAVGRVKGGGRKIIFCAAEVHDETGNLIGLGEGTFRYRTGSERTMP</sequence>
<dbReference type="Pfam" id="PF03061">
    <property type="entry name" value="4HBT"/>
    <property type="match status" value="1"/>
</dbReference>
<dbReference type="InterPro" id="IPR039298">
    <property type="entry name" value="ACOT13"/>
</dbReference>
<dbReference type="InterPro" id="IPR029069">
    <property type="entry name" value="HotDog_dom_sf"/>
</dbReference>
<evidence type="ECO:0000313" key="5">
    <source>
        <dbReference type="Proteomes" id="UP000663629"/>
    </source>
</evidence>
<organism evidence="4 5">
    <name type="scientific">Paracoccus methylovorus</name>
    <dbReference type="NCBI Taxonomy" id="2812658"/>
    <lineage>
        <taxon>Bacteria</taxon>
        <taxon>Pseudomonadati</taxon>
        <taxon>Pseudomonadota</taxon>
        <taxon>Alphaproteobacteria</taxon>
        <taxon>Rhodobacterales</taxon>
        <taxon>Paracoccaceae</taxon>
        <taxon>Paracoccus</taxon>
    </lineage>
</organism>
<keyword evidence="5" id="KW-1185">Reference proteome</keyword>
<feature type="domain" description="Thioesterase" evidence="3">
    <location>
        <begin position="52"/>
        <end position="128"/>
    </location>
</feature>
<evidence type="ECO:0000259" key="3">
    <source>
        <dbReference type="Pfam" id="PF03061"/>
    </source>
</evidence>
<dbReference type="EMBL" id="CP070371">
    <property type="protein sequence ID" value="QRZ15012.1"/>
    <property type="molecule type" value="Genomic_DNA"/>
</dbReference>
<dbReference type="SUPFAM" id="SSF54637">
    <property type="entry name" value="Thioesterase/thiol ester dehydrase-isomerase"/>
    <property type="match status" value="1"/>
</dbReference>
<evidence type="ECO:0000313" key="4">
    <source>
        <dbReference type="EMBL" id="QRZ15012.1"/>
    </source>
</evidence>
<dbReference type="RefSeq" id="WP_205295977.1">
    <property type="nucleotide sequence ID" value="NZ_CP070371.1"/>
</dbReference>
<dbReference type="CDD" id="cd03443">
    <property type="entry name" value="PaaI_thioesterase"/>
    <property type="match status" value="1"/>
</dbReference>
<proteinExistence type="inferred from homology"/>
<comment type="similarity">
    <text evidence="1">Belongs to the thioesterase PaaI family.</text>
</comment>
<dbReference type="NCBIfam" id="TIGR00369">
    <property type="entry name" value="unchar_dom_1"/>
    <property type="match status" value="1"/>
</dbReference>
<reference evidence="4 5" key="1">
    <citation type="submission" date="2021-02" db="EMBL/GenBank/DDBJ databases">
        <title>Paracoccus methylovroum sp.nov., a new methanol and methylamine utilizing methylotrophic denitrifer.</title>
        <authorList>
            <person name="Timsy T."/>
            <person name="Behrendt U."/>
            <person name="Ulrich A."/>
            <person name="Spanner T."/>
            <person name="Foesel B.U."/>
            <person name="Horn M.A."/>
            <person name="Kolb S."/>
        </authorList>
    </citation>
    <scope>NUCLEOTIDE SEQUENCE [LARGE SCALE GENOMIC DNA]</scope>
    <source>
        <strain evidence="4 5">H4-D09</strain>
    </source>
</reference>
<evidence type="ECO:0000256" key="2">
    <source>
        <dbReference type="ARBA" id="ARBA00022801"/>
    </source>
</evidence>
<dbReference type="InterPro" id="IPR006683">
    <property type="entry name" value="Thioestr_dom"/>
</dbReference>